<dbReference type="GO" id="GO:0016787">
    <property type="term" value="F:hydrolase activity"/>
    <property type="evidence" value="ECO:0007669"/>
    <property type="project" value="UniProtKB-KW"/>
</dbReference>
<reference evidence="4 5" key="1">
    <citation type="submission" date="2014-09" db="EMBL/GenBank/DDBJ databases">
        <title>Genome sequence of Pseudomonas lutea strain DSM 17257T.</title>
        <authorList>
            <person name="Kwak Y."/>
            <person name="Shin J.-H."/>
        </authorList>
    </citation>
    <scope>NUCLEOTIDE SEQUENCE [LARGE SCALE GENOMIC DNA]</scope>
    <source>
        <strain evidence="4 5">DSM 17257</strain>
    </source>
</reference>
<evidence type="ECO:0000259" key="3">
    <source>
        <dbReference type="PROSITE" id="PS51462"/>
    </source>
</evidence>
<evidence type="ECO:0000313" key="4">
    <source>
        <dbReference type="EMBL" id="KGF64906.1"/>
    </source>
</evidence>
<name>A0A9X0JJH2_9PSED</name>
<dbReference type="InterPro" id="IPR000086">
    <property type="entry name" value="NUDIX_hydrolase_dom"/>
</dbReference>
<proteinExistence type="predicted"/>
<keyword evidence="2 4" id="KW-0378">Hydrolase</keyword>
<dbReference type="SUPFAM" id="SSF55811">
    <property type="entry name" value="Nudix"/>
    <property type="match status" value="1"/>
</dbReference>
<dbReference type="PROSITE" id="PS00893">
    <property type="entry name" value="NUDIX_BOX"/>
    <property type="match status" value="1"/>
</dbReference>
<dbReference type="RefSeq" id="WP_037009713.1">
    <property type="nucleotide sequence ID" value="NZ_JRMB01000001.1"/>
</dbReference>
<protein>
    <submittedName>
        <fullName evidence="4">NUDIX hydrolase</fullName>
    </submittedName>
</protein>
<evidence type="ECO:0000256" key="1">
    <source>
        <dbReference type="ARBA" id="ARBA00001946"/>
    </source>
</evidence>
<comment type="caution">
    <text evidence="4">The sequence shown here is derived from an EMBL/GenBank/DDBJ whole genome shotgun (WGS) entry which is preliminary data.</text>
</comment>
<sequence>MAQPRIRHIAICVFSHQGKILVNAFPDAVKQQTLFRPLGGGIEFGEHSADAIVREIREELDLPIHDVRLLGTLESLFTYLGKPGHEFVQVYDAQFSDLRVYDQCGLEGHESNGDRIQAQWRDSESLRRDGVLVPEGLHEMLRSLSLLE</sequence>
<dbReference type="Proteomes" id="UP000029719">
    <property type="component" value="Unassembled WGS sequence"/>
</dbReference>
<dbReference type="Pfam" id="PF00293">
    <property type="entry name" value="NUDIX"/>
    <property type="match status" value="1"/>
</dbReference>
<dbReference type="AlphaFoldDB" id="A0A9X0JJH2"/>
<evidence type="ECO:0000313" key="5">
    <source>
        <dbReference type="Proteomes" id="UP000029719"/>
    </source>
</evidence>
<dbReference type="CDD" id="cd04688">
    <property type="entry name" value="NUDIX_Hydrolase"/>
    <property type="match status" value="1"/>
</dbReference>
<organism evidence="4 5">
    <name type="scientific">Pseudomonas lutea</name>
    <dbReference type="NCBI Taxonomy" id="243924"/>
    <lineage>
        <taxon>Bacteria</taxon>
        <taxon>Pseudomonadati</taxon>
        <taxon>Pseudomonadota</taxon>
        <taxon>Gammaproteobacteria</taxon>
        <taxon>Pseudomonadales</taxon>
        <taxon>Pseudomonadaceae</taxon>
        <taxon>Pseudomonas</taxon>
    </lineage>
</organism>
<dbReference type="Gene3D" id="3.90.79.10">
    <property type="entry name" value="Nucleoside Triphosphate Pyrophosphohydrolase"/>
    <property type="match status" value="1"/>
</dbReference>
<dbReference type="OrthoDB" id="7376250at2"/>
<comment type="cofactor">
    <cofactor evidence="1">
        <name>Mg(2+)</name>
        <dbReference type="ChEBI" id="CHEBI:18420"/>
    </cofactor>
</comment>
<dbReference type="InterPro" id="IPR020084">
    <property type="entry name" value="NUDIX_hydrolase_CS"/>
</dbReference>
<dbReference type="EMBL" id="JRMB01000001">
    <property type="protein sequence ID" value="KGF64906.1"/>
    <property type="molecule type" value="Genomic_DNA"/>
</dbReference>
<gene>
    <name evidence="4" type="ORF">LT42_02755</name>
</gene>
<evidence type="ECO:0000256" key="2">
    <source>
        <dbReference type="ARBA" id="ARBA00022801"/>
    </source>
</evidence>
<dbReference type="PROSITE" id="PS51462">
    <property type="entry name" value="NUDIX"/>
    <property type="match status" value="1"/>
</dbReference>
<dbReference type="InterPro" id="IPR015797">
    <property type="entry name" value="NUDIX_hydrolase-like_dom_sf"/>
</dbReference>
<feature type="domain" description="Nudix hydrolase" evidence="3">
    <location>
        <begin position="4"/>
        <end position="148"/>
    </location>
</feature>
<accession>A0A9X0JJH2</accession>